<organism evidence="1 2">
    <name type="scientific">Collimonas rhizosphaerae</name>
    <dbReference type="NCBI Taxonomy" id="3126357"/>
    <lineage>
        <taxon>Bacteria</taxon>
        <taxon>Pseudomonadati</taxon>
        <taxon>Pseudomonadota</taxon>
        <taxon>Betaproteobacteria</taxon>
        <taxon>Burkholderiales</taxon>
        <taxon>Oxalobacteraceae</taxon>
        <taxon>Collimonas</taxon>
    </lineage>
</organism>
<keyword evidence="2" id="KW-1185">Reference proteome</keyword>
<dbReference type="Proteomes" id="UP001495910">
    <property type="component" value="Unassembled WGS sequence"/>
</dbReference>
<proteinExistence type="predicted"/>
<reference evidence="1 2" key="1">
    <citation type="submission" date="2024-02" db="EMBL/GenBank/DDBJ databases">
        <title>Draft genome sequence of Collimonas sp. strain H4R21, an effective mineral-weathering bacterial strain isolated from the beech rhizosphere.</title>
        <authorList>
            <person name="Morin E."/>
            <person name="Uroz S."/>
            <person name="Leveau J.H.J."/>
            <person name="Kumar R."/>
            <person name="Rey M.W."/>
            <person name="Pham J."/>
        </authorList>
    </citation>
    <scope>NUCLEOTIDE SEQUENCE [LARGE SCALE GENOMIC DNA]</scope>
    <source>
        <strain evidence="1 2">H4R21</strain>
    </source>
</reference>
<sequence>MKNQLLAQSNLRAKELILFIGKKQVSNERHWSHCKTRLSPIVDERAEFDLFRASLAQN</sequence>
<protein>
    <recommendedName>
        <fullName evidence="3">Transposase</fullName>
    </recommendedName>
</protein>
<evidence type="ECO:0000313" key="1">
    <source>
        <dbReference type="EMBL" id="MEM4990422.1"/>
    </source>
</evidence>
<accession>A0ABU9Q2I4</accession>
<gene>
    <name evidence="1" type="ORF">V8G57_23745</name>
</gene>
<dbReference type="RefSeq" id="WP_175501088.1">
    <property type="nucleotide sequence ID" value="NZ_JBANDC010000024.1"/>
</dbReference>
<evidence type="ECO:0000313" key="2">
    <source>
        <dbReference type="Proteomes" id="UP001495910"/>
    </source>
</evidence>
<evidence type="ECO:0008006" key="3">
    <source>
        <dbReference type="Google" id="ProtNLM"/>
    </source>
</evidence>
<name>A0ABU9Q2I4_9BURK</name>
<comment type="caution">
    <text evidence="1">The sequence shown here is derived from an EMBL/GenBank/DDBJ whole genome shotgun (WGS) entry which is preliminary data.</text>
</comment>
<dbReference type="EMBL" id="JBANDC010000024">
    <property type="protein sequence ID" value="MEM4990422.1"/>
    <property type="molecule type" value="Genomic_DNA"/>
</dbReference>